<dbReference type="RefSeq" id="WP_104849684.1">
    <property type="nucleotide sequence ID" value="NZ_PKOZ01000006.1"/>
</dbReference>
<evidence type="ECO:0008006" key="3">
    <source>
        <dbReference type="Google" id="ProtNLM"/>
    </source>
</evidence>
<keyword evidence="2" id="KW-1185">Reference proteome</keyword>
<dbReference type="Proteomes" id="UP000239663">
    <property type="component" value="Unassembled WGS sequence"/>
</dbReference>
<dbReference type="InterPro" id="IPR025056">
    <property type="entry name" value="DUF3993"/>
</dbReference>
<dbReference type="OrthoDB" id="2680601at2"/>
<accession>A0A2S7MYY0</accession>
<protein>
    <recommendedName>
        <fullName evidence="3">DUF3993 domain-containing protein</fullName>
    </recommendedName>
</protein>
<evidence type="ECO:0000313" key="1">
    <source>
        <dbReference type="EMBL" id="PQD94979.1"/>
    </source>
</evidence>
<reference evidence="1 2" key="1">
    <citation type="submission" date="2017-12" db="EMBL/GenBank/DDBJ databases">
        <title>Taxonomic description and draft genome of Pradoshia cofamensis Gen. nov., sp. nov., a thermotolerant bacillale isolated from anterior gut of earthworm Eisenia fetida.</title>
        <authorList>
            <person name="Saha T."/>
            <person name="Chakraborty R."/>
        </authorList>
    </citation>
    <scope>NUCLEOTIDE SEQUENCE [LARGE SCALE GENOMIC DNA]</scope>
    <source>
        <strain evidence="1 2">EAG3</strain>
    </source>
</reference>
<organism evidence="1 2">
    <name type="scientific">Pradoshia eiseniae</name>
    <dbReference type="NCBI Taxonomy" id="2064768"/>
    <lineage>
        <taxon>Bacteria</taxon>
        <taxon>Bacillati</taxon>
        <taxon>Bacillota</taxon>
        <taxon>Bacilli</taxon>
        <taxon>Bacillales</taxon>
        <taxon>Bacillaceae</taxon>
        <taxon>Pradoshia</taxon>
    </lineage>
</organism>
<dbReference type="AlphaFoldDB" id="A0A2S7MYY0"/>
<comment type="caution">
    <text evidence="1">The sequence shown here is derived from an EMBL/GenBank/DDBJ whole genome shotgun (WGS) entry which is preliminary data.</text>
</comment>
<proteinExistence type="predicted"/>
<dbReference type="Pfam" id="PF13158">
    <property type="entry name" value="DUF3993"/>
    <property type="match status" value="1"/>
</dbReference>
<evidence type="ECO:0000313" key="2">
    <source>
        <dbReference type="Proteomes" id="UP000239663"/>
    </source>
</evidence>
<dbReference type="EMBL" id="PKOZ01000006">
    <property type="protein sequence ID" value="PQD94979.1"/>
    <property type="molecule type" value="Genomic_DNA"/>
</dbReference>
<name>A0A2S7MYY0_9BACI</name>
<gene>
    <name evidence="1" type="ORF">CYL18_11640</name>
</gene>
<sequence length="213" mass="24753">MKYLLRTFLASLAIFIVIPILNVNADRQLNEEEAFRLLQNAFKTQVALSEKPRSMEEVKESLGRYFTPEYTNDFIEMNVQENLDGEGYLAYGTDFALYYIPFFTYDENTKVGYDSDLNQWYVYEWFEESSEGPVTYNGHYEAVGLTFEDGRWAVDDYQIQFNPDELSTSADLEDEPNNKSVKEVSTEERGIWESVLGFIRYTSIKSLASLGWI</sequence>